<reference evidence="1 2" key="1">
    <citation type="submission" date="2023-07" db="EMBL/GenBank/DDBJ databases">
        <title>Genomic Encyclopedia of Type Strains, Phase IV (KMG-IV): sequencing the most valuable type-strain genomes for metagenomic binning, comparative biology and taxonomic classification.</title>
        <authorList>
            <person name="Goeker M."/>
        </authorList>
    </citation>
    <scope>NUCLEOTIDE SEQUENCE [LARGE SCALE GENOMIC DNA]</scope>
    <source>
        <strain evidence="1 2">DSM 20694</strain>
    </source>
</reference>
<evidence type="ECO:0000313" key="2">
    <source>
        <dbReference type="Proteomes" id="UP001228504"/>
    </source>
</evidence>
<name>A0ABT9UUR1_9FIRM</name>
<proteinExistence type="predicted"/>
<comment type="caution">
    <text evidence="1">The sequence shown here is derived from an EMBL/GenBank/DDBJ whole genome shotgun (WGS) entry which is preliminary data.</text>
</comment>
<sequence>MSINILKAYIEECKIKGIEPNWKGLNEFKNNEKKRG</sequence>
<dbReference type="Proteomes" id="UP001228504">
    <property type="component" value="Unassembled WGS sequence"/>
</dbReference>
<organism evidence="1 2">
    <name type="scientific">Eubacterium multiforme</name>
    <dbReference type="NCBI Taxonomy" id="83339"/>
    <lineage>
        <taxon>Bacteria</taxon>
        <taxon>Bacillati</taxon>
        <taxon>Bacillota</taxon>
        <taxon>Clostridia</taxon>
        <taxon>Eubacteriales</taxon>
        <taxon>Eubacteriaceae</taxon>
        <taxon>Eubacterium</taxon>
    </lineage>
</organism>
<dbReference type="EMBL" id="JAUSUF010000006">
    <property type="protein sequence ID" value="MDQ0150060.1"/>
    <property type="molecule type" value="Genomic_DNA"/>
</dbReference>
<gene>
    <name evidence="1" type="ORF">J2S18_001996</name>
</gene>
<keyword evidence="2" id="KW-1185">Reference proteome</keyword>
<protein>
    <submittedName>
        <fullName evidence="1">Uncharacterized protein</fullName>
    </submittedName>
</protein>
<accession>A0ABT9UUR1</accession>
<evidence type="ECO:0000313" key="1">
    <source>
        <dbReference type="EMBL" id="MDQ0150060.1"/>
    </source>
</evidence>